<keyword evidence="2" id="KW-1185">Reference proteome</keyword>
<comment type="caution">
    <text evidence="1">The sequence shown here is derived from an EMBL/GenBank/DDBJ whole genome shotgun (WGS) entry which is preliminary data.</text>
</comment>
<protein>
    <submittedName>
        <fullName evidence="1">Uncharacterized protein</fullName>
    </submittedName>
</protein>
<organism evidence="1 2">
    <name type="scientific">Diploptera punctata</name>
    <name type="common">Pacific beetle cockroach</name>
    <dbReference type="NCBI Taxonomy" id="6984"/>
    <lineage>
        <taxon>Eukaryota</taxon>
        <taxon>Metazoa</taxon>
        <taxon>Ecdysozoa</taxon>
        <taxon>Arthropoda</taxon>
        <taxon>Hexapoda</taxon>
        <taxon>Insecta</taxon>
        <taxon>Pterygota</taxon>
        <taxon>Neoptera</taxon>
        <taxon>Polyneoptera</taxon>
        <taxon>Dictyoptera</taxon>
        <taxon>Blattodea</taxon>
        <taxon>Blaberoidea</taxon>
        <taxon>Blaberidae</taxon>
        <taxon>Diplopterinae</taxon>
        <taxon>Diploptera</taxon>
    </lineage>
</organism>
<dbReference type="Proteomes" id="UP001233999">
    <property type="component" value="Unassembled WGS sequence"/>
</dbReference>
<evidence type="ECO:0000313" key="2">
    <source>
        <dbReference type="Proteomes" id="UP001233999"/>
    </source>
</evidence>
<name>A0AAD7ZU17_DIPPU</name>
<sequence length="275" mass="31788">MEQGYMLNKKMIIPPYSENLMEFPTNERGNRFIERQILQPGLICANGITKCDKTFTCLVINLTADAQIIKKIPELVKTAHSNKEKKMKLHNTWVMLKMLIPFWLGKLTDAQEVKALDSKTGVTKNHLRVITDYCDKIKGEKWYHLTDCGSLNHFVKTKSQKEIEGISLANEQIRISLRELQNLITPHTYSYKQYLKEAPLDFDCCFDMDKTNDYEKLQLDMPLSNLMSSVDDLRMASMKADDLERENLSVCFSLLLRSQLIASKNTWGKKSNTHK</sequence>
<reference evidence="1" key="1">
    <citation type="journal article" date="2023" name="IScience">
        <title>Live-bearing cockroach genome reveals convergent evolutionary mechanisms linked to viviparity in insects and beyond.</title>
        <authorList>
            <person name="Fouks B."/>
            <person name="Harrison M.C."/>
            <person name="Mikhailova A.A."/>
            <person name="Marchal E."/>
            <person name="English S."/>
            <person name="Carruthers M."/>
            <person name="Jennings E.C."/>
            <person name="Chiamaka E.L."/>
            <person name="Frigard R.A."/>
            <person name="Pippel M."/>
            <person name="Attardo G.M."/>
            <person name="Benoit J.B."/>
            <person name="Bornberg-Bauer E."/>
            <person name="Tobe S.S."/>
        </authorList>
    </citation>
    <scope>NUCLEOTIDE SEQUENCE</scope>
    <source>
        <strain evidence="1">Stay&amp;Tobe</strain>
    </source>
</reference>
<feature type="non-terminal residue" evidence="1">
    <location>
        <position position="275"/>
    </location>
</feature>
<accession>A0AAD7ZU17</accession>
<dbReference type="EMBL" id="JASPKZ010006849">
    <property type="protein sequence ID" value="KAJ9586717.1"/>
    <property type="molecule type" value="Genomic_DNA"/>
</dbReference>
<gene>
    <name evidence="1" type="ORF">L9F63_019700</name>
</gene>
<dbReference type="AlphaFoldDB" id="A0AAD7ZU17"/>
<proteinExistence type="predicted"/>
<reference evidence="1" key="2">
    <citation type="submission" date="2023-05" db="EMBL/GenBank/DDBJ databases">
        <authorList>
            <person name="Fouks B."/>
        </authorList>
    </citation>
    <scope>NUCLEOTIDE SEQUENCE</scope>
    <source>
        <strain evidence="1">Stay&amp;Tobe</strain>
        <tissue evidence="1">Testes</tissue>
    </source>
</reference>
<evidence type="ECO:0000313" key="1">
    <source>
        <dbReference type="EMBL" id="KAJ9586717.1"/>
    </source>
</evidence>